<proteinExistence type="predicted"/>
<accession>A0ABP3E287</accession>
<organism evidence="2 3">
    <name type="scientific">Saccharothrix mutabilis subsp. mutabilis</name>
    <dbReference type="NCBI Taxonomy" id="66855"/>
    <lineage>
        <taxon>Bacteria</taxon>
        <taxon>Bacillati</taxon>
        <taxon>Actinomycetota</taxon>
        <taxon>Actinomycetes</taxon>
        <taxon>Pseudonocardiales</taxon>
        <taxon>Pseudonocardiaceae</taxon>
        <taxon>Saccharothrix</taxon>
    </lineage>
</organism>
<comment type="caution">
    <text evidence="2">The sequence shown here is derived from an EMBL/GenBank/DDBJ whole genome shotgun (WGS) entry which is preliminary data.</text>
</comment>
<evidence type="ECO:0000256" key="1">
    <source>
        <dbReference type="SAM" id="MobiDB-lite"/>
    </source>
</evidence>
<evidence type="ECO:0000313" key="2">
    <source>
        <dbReference type="EMBL" id="GAA0247205.1"/>
    </source>
</evidence>
<keyword evidence="3" id="KW-1185">Reference proteome</keyword>
<evidence type="ECO:0000313" key="3">
    <source>
        <dbReference type="Proteomes" id="UP001500416"/>
    </source>
</evidence>
<protein>
    <submittedName>
        <fullName evidence="2">Uncharacterized protein</fullName>
    </submittedName>
</protein>
<feature type="region of interest" description="Disordered" evidence="1">
    <location>
        <begin position="45"/>
        <end position="72"/>
    </location>
</feature>
<feature type="region of interest" description="Disordered" evidence="1">
    <location>
        <begin position="80"/>
        <end position="99"/>
    </location>
</feature>
<dbReference type="Proteomes" id="UP001500416">
    <property type="component" value="Unassembled WGS sequence"/>
</dbReference>
<reference evidence="3" key="1">
    <citation type="journal article" date="2019" name="Int. J. Syst. Evol. Microbiol.">
        <title>The Global Catalogue of Microorganisms (GCM) 10K type strain sequencing project: providing services to taxonomists for standard genome sequencing and annotation.</title>
        <authorList>
            <consortium name="The Broad Institute Genomics Platform"/>
            <consortium name="The Broad Institute Genome Sequencing Center for Infectious Disease"/>
            <person name="Wu L."/>
            <person name="Ma J."/>
        </authorList>
    </citation>
    <scope>NUCLEOTIDE SEQUENCE [LARGE SCALE GENOMIC DNA]</scope>
    <source>
        <strain evidence="3">JCM 3380</strain>
    </source>
</reference>
<dbReference type="EMBL" id="BAAABU010000015">
    <property type="protein sequence ID" value="GAA0247205.1"/>
    <property type="molecule type" value="Genomic_DNA"/>
</dbReference>
<gene>
    <name evidence="2" type="ORF">GCM10010492_53540</name>
</gene>
<sequence length="99" mass="10360">MRGVTIRVDATSAGTAYVAVDGAGWWHVAPDTAFDCYPRAHTGYTTDGPFTATPPGATDYGPSPGPLRDGRRTTALTFRPTAAASAGVPQPPSQEVRNR</sequence>
<name>A0ABP3E287_9PSEU</name>